<dbReference type="PANTHER" id="PTHR10073:SF54">
    <property type="entry name" value="PMS1 PROTEIN HOMOLOG 1"/>
    <property type="match status" value="1"/>
</dbReference>
<proteinExistence type="inferred from homology"/>
<accession>A0A6G0J705</accession>
<dbReference type="SUPFAM" id="SSF55874">
    <property type="entry name" value="ATPase domain of HSP90 chaperone/DNA topoisomerase II/histidine kinase"/>
    <property type="match status" value="1"/>
</dbReference>
<feature type="domain" description="DNA mismatch repair protein S5" evidence="3">
    <location>
        <begin position="212"/>
        <end position="283"/>
    </location>
</feature>
<dbReference type="CDD" id="cd16926">
    <property type="entry name" value="HATPase_MutL-MLH-PMS-like"/>
    <property type="match status" value="1"/>
</dbReference>
<dbReference type="GO" id="GO:0006298">
    <property type="term" value="P:mismatch repair"/>
    <property type="evidence" value="ECO:0007669"/>
    <property type="project" value="InterPro"/>
</dbReference>
<dbReference type="InterPro" id="IPR013507">
    <property type="entry name" value="DNA_mismatch_S5_2-like"/>
</dbReference>
<dbReference type="InterPro" id="IPR038973">
    <property type="entry name" value="MutL/Mlh/Pms-like"/>
</dbReference>
<evidence type="ECO:0000313" key="4">
    <source>
        <dbReference type="EMBL" id="KAE8299559.1"/>
    </source>
</evidence>
<dbReference type="NCBIfam" id="TIGR00585">
    <property type="entry name" value="mutl"/>
    <property type="match status" value="1"/>
</dbReference>
<reference evidence="4 5" key="1">
    <citation type="submission" date="2019-07" db="EMBL/GenBank/DDBJ databases">
        <title>Chromosome genome assembly for large yellow croaker.</title>
        <authorList>
            <person name="Xiao S."/>
        </authorList>
    </citation>
    <scope>NUCLEOTIDE SEQUENCE [LARGE SCALE GENOMIC DNA]</scope>
    <source>
        <strain evidence="4">JMULYC20181020</strain>
        <tissue evidence="4">Muscle</tissue>
    </source>
</reference>
<evidence type="ECO:0000256" key="1">
    <source>
        <dbReference type="ARBA" id="ARBA00006082"/>
    </source>
</evidence>
<name>A0A6G0J705_LARCR</name>
<dbReference type="FunFam" id="3.30.565.10:FF:000017">
    <property type="entry name" value="PMS1 homolog 1, mismatch repair system component"/>
    <property type="match status" value="1"/>
</dbReference>
<evidence type="ECO:0000313" key="5">
    <source>
        <dbReference type="Proteomes" id="UP000424527"/>
    </source>
</evidence>
<keyword evidence="2" id="KW-0227">DNA damage</keyword>
<organism evidence="4 5">
    <name type="scientific">Larimichthys crocea</name>
    <name type="common">Large yellow croaker</name>
    <name type="synonym">Pseudosciaena crocea</name>
    <dbReference type="NCBI Taxonomy" id="215358"/>
    <lineage>
        <taxon>Eukaryota</taxon>
        <taxon>Metazoa</taxon>
        <taxon>Chordata</taxon>
        <taxon>Craniata</taxon>
        <taxon>Vertebrata</taxon>
        <taxon>Euteleostomi</taxon>
        <taxon>Actinopterygii</taxon>
        <taxon>Neopterygii</taxon>
        <taxon>Teleostei</taxon>
        <taxon>Neoteleostei</taxon>
        <taxon>Acanthomorphata</taxon>
        <taxon>Eupercaria</taxon>
        <taxon>Sciaenidae</taxon>
        <taxon>Larimichthys</taxon>
    </lineage>
</organism>
<dbReference type="Pfam" id="PF01119">
    <property type="entry name" value="DNA_mis_repair"/>
    <property type="match status" value="1"/>
</dbReference>
<evidence type="ECO:0000259" key="3">
    <source>
        <dbReference type="Pfam" id="PF01119"/>
    </source>
</evidence>
<dbReference type="PANTHER" id="PTHR10073">
    <property type="entry name" value="DNA MISMATCH REPAIR PROTEIN MLH, PMS, MUTL"/>
    <property type="match status" value="1"/>
</dbReference>
<dbReference type="InterPro" id="IPR002099">
    <property type="entry name" value="MutL/Mlh/PMS"/>
</dbReference>
<dbReference type="Gene3D" id="3.30.565.10">
    <property type="entry name" value="Histidine kinase-like ATPase, C-terminal domain"/>
    <property type="match status" value="1"/>
</dbReference>
<dbReference type="AlphaFoldDB" id="A0A6G0J705"/>
<protein>
    <submittedName>
        <fullName evidence="4">PMS1 protein-like protein 1 DNA mismatch repair protein PMS1</fullName>
    </submittedName>
</protein>
<dbReference type="GO" id="GO:0005524">
    <property type="term" value="F:ATP binding"/>
    <property type="evidence" value="ECO:0007669"/>
    <property type="project" value="InterPro"/>
</dbReference>
<dbReference type="Proteomes" id="UP000424527">
    <property type="component" value="Unassembled WGS sequence"/>
</dbReference>
<comment type="similarity">
    <text evidence="1">Belongs to the DNA mismatch repair MutL/HexB family.</text>
</comment>
<evidence type="ECO:0000256" key="2">
    <source>
        <dbReference type="ARBA" id="ARBA00022763"/>
    </source>
</evidence>
<dbReference type="GO" id="GO:0016887">
    <property type="term" value="F:ATP hydrolysis activity"/>
    <property type="evidence" value="ECO:0007669"/>
    <property type="project" value="InterPro"/>
</dbReference>
<dbReference type="GO" id="GO:0032389">
    <property type="term" value="C:MutLalpha complex"/>
    <property type="evidence" value="ECO:0007669"/>
    <property type="project" value="TreeGrafter"/>
</dbReference>
<dbReference type="InterPro" id="IPR014762">
    <property type="entry name" value="DNA_mismatch_repair_CS"/>
</dbReference>
<sequence>MKQLPPDTVRLLSSSQVITSVLNVVKELMENSLDAGASSVDIKLENYGLDRVEVRDNGHGIKAADTPVMAVRHFTSKICSHEDLERLETYGFRGEALGSVCAVAEVVVTTKTEEDEISTQYTLNSTGEIVSQKPSHLGQGTTVSVLKLFKNLPVRRQYYSSTKKCKEELKKVNELLMAYAIIKPDLRLTLIHNKVVVWQKAKVADHRSALIAMLGPSTVANLLPCHHHQEQPEIVLEGFFPKPGADYSSTSSSNPDKTFIFVNNRPVHQKDVMKLLRQHYTAQYAD</sequence>
<dbReference type="Pfam" id="PF13589">
    <property type="entry name" value="HATPase_c_3"/>
    <property type="match status" value="1"/>
</dbReference>
<dbReference type="SUPFAM" id="SSF54211">
    <property type="entry name" value="Ribosomal protein S5 domain 2-like"/>
    <property type="match status" value="1"/>
</dbReference>
<dbReference type="InterPro" id="IPR020568">
    <property type="entry name" value="Ribosomal_Su5_D2-typ_SF"/>
</dbReference>
<dbReference type="InterPro" id="IPR036890">
    <property type="entry name" value="HATPase_C_sf"/>
</dbReference>
<keyword evidence="5" id="KW-1185">Reference proteome</keyword>
<gene>
    <name evidence="4" type="ORF">D5F01_LYC01964</name>
</gene>
<dbReference type="PROSITE" id="PS00058">
    <property type="entry name" value="DNA_MISMATCH_REPAIR_1"/>
    <property type="match status" value="1"/>
</dbReference>
<dbReference type="GO" id="GO:0140664">
    <property type="term" value="F:ATP-dependent DNA damage sensor activity"/>
    <property type="evidence" value="ECO:0007669"/>
    <property type="project" value="InterPro"/>
</dbReference>
<dbReference type="Gene3D" id="3.30.230.10">
    <property type="match status" value="1"/>
</dbReference>
<dbReference type="InterPro" id="IPR014721">
    <property type="entry name" value="Ribsml_uS5_D2-typ_fold_subgr"/>
</dbReference>
<dbReference type="EMBL" id="REGW02000002">
    <property type="protein sequence ID" value="KAE8299559.1"/>
    <property type="molecule type" value="Genomic_DNA"/>
</dbReference>
<dbReference type="GO" id="GO:0030983">
    <property type="term" value="F:mismatched DNA binding"/>
    <property type="evidence" value="ECO:0007669"/>
    <property type="project" value="InterPro"/>
</dbReference>
<comment type="caution">
    <text evidence="4">The sequence shown here is derived from an EMBL/GenBank/DDBJ whole genome shotgun (WGS) entry which is preliminary data.</text>
</comment>